<dbReference type="PANTHER" id="PTHR12992">
    <property type="entry name" value="NUDIX HYDROLASE"/>
    <property type="match status" value="1"/>
</dbReference>
<gene>
    <name evidence="8" type="ORF">L798_04014</name>
</gene>
<dbReference type="FunCoup" id="A0A067QFQ3">
    <property type="interactions" value="169"/>
</dbReference>
<evidence type="ECO:0000256" key="3">
    <source>
        <dbReference type="ARBA" id="ARBA00022723"/>
    </source>
</evidence>
<dbReference type="EMBL" id="KK853598">
    <property type="protein sequence ID" value="KDR06417.1"/>
    <property type="molecule type" value="Genomic_DNA"/>
</dbReference>
<reference evidence="8 9" key="1">
    <citation type="journal article" date="2014" name="Nat. Commun.">
        <title>Molecular traces of alternative social organization in a termite genome.</title>
        <authorList>
            <person name="Terrapon N."/>
            <person name="Li C."/>
            <person name="Robertson H.M."/>
            <person name="Ji L."/>
            <person name="Meng X."/>
            <person name="Booth W."/>
            <person name="Chen Z."/>
            <person name="Childers C.P."/>
            <person name="Glastad K.M."/>
            <person name="Gokhale K."/>
            <person name="Gowin J."/>
            <person name="Gronenberg W."/>
            <person name="Hermansen R.A."/>
            <person name="Hu H."/>
            <person name="Hunt B.G."/>
            <person name="Huylmans A.K."/>
            <person name="Khalil S.M."/>
            <person name="Mitchell R.D."/>
            <person name="Munoz-Torres M.C."/>
            <person name="Mustard J.A."/>
            <person name="Pan H."/>
            <person name="Reese J.T."/>
            <person name="Scharf M.E."/>
            <person name="Sun F."/>
            <person name="Vogel H."/>
            <person name="Xiao J."/>
            <person name="Yang W."/>
            <person name="Yang Z."/>
            <person name="Yang Z."/>
            <person name="Zhou J."/>
            <person name="Zhu J."/>
            <person name="Brent C.S."/>
            <person name="Elsik C.G."/>
            <person name="Goodisman M.A."/>
            <person name="Liberles D.A."/>
            <person name="Roe R.M."/>
            <person name="Vargo E.L."/>
            <person name="Vilcinskas A."/>
            <person name="Wang J."/>
            <person name="Bornberg-Bauer E."/>
            <person name="Korb J."/>
            <person name="Zhang G."/>
            <person name="Liebig J."/>
        </authorList>
    </citation>
    <scope>NUCLEOTIDE SEQUENCE [LARGE SCALE GENOMIC DNA]</scope>
    <source>
        <tissue evidence="8">Whole organism</tissue>
    </source>
</reference>
<dbReference type="OMA" id="HYRIWGI"/>
<evidence type="ECO:0000259" key="7">
    <source>
        <dbReference type="PROSITE" id="PS51462"/>
    </source>
</evidence>
<dbReference type="PROSITE" id="PS51462">
    <property type="entry name" value="NUDIX"/>
    <property type="match status" value="1"/>
</dbReference>
<dbReference type="InterPro" id="IPR000086">
    <property type="entry name" value="NUDIX_hydrolase_dom"/>
</dbReference>
<comment type="cofactor">
    <cofactor evidence="2">
        <name>Mg(2+)</name>
        <dbReference type="ChEBI" id="CHEBI:18420"/>
    </cofactor>
</comment>
<dbReference type="AlphaFoldDB" id="A0A067QFQ3"/>
<dbReference type="Proteomes" id="UP000027135">
    <property type="component" value="Unassembled WGS sequence"/>
</dbReference>
<evidence type="ECO:0000256" key="6">
    <source>
        <dbReference type="ARBA" id="ARBA00023211"/>
    </source>
</evidence>
<dbReference type="eggNOG" id="KOG3069">
    <property type="taxonomic scope" value="Eukaryota"/>
</dbReference>
<evidence type="ECO:0000256" key="1">
    <source>
        <dbReference type="ARBA" id="ARBA00001936"/>
    </source>
</evidence>
<dbReference type="OrthoDB" id="206213at2759"/>
<evidence type="ECO:0000313" key="8">
    <source>
        <dbReference type="EMBL" id="KDR06417.1"/>
    </source>
</evidence>
<proteinExistence type="predicted"/>
<keyword evidence="5" id="KW-0460">Magnesium</keyword>
<evidence type="ECO:0000313" key="9">
    <source>
        <dbReference type="Proteomes" id="UP000027135"/>
    </source>
</evidence>
<keyword evidence="9" id="KW-1185">Reference proteome</keyword>
<dbReference type="PANTHER" id="PTHR12992:SF11">
    <property type="entry name" value="MITOCHONDRIAL COENZYME A DIPHOSPHATASE NUDT8"/>
    <property type="match status" value="1"/>
</dbReference>
<dbReference type="InParanoid" id="A0A067QFQ3"/>
<evidence type="ECO:0000256" key="2">
    <source>
        <dbReference type="ARBA" id="ARBA00001946"/>
    </source>
</evidence>
<accession>A0A067QFQ3</accession>
<keyword evidence="3" id="KW-0479">Metal-binding</keyword>
<organism evidence="8 9">
    <name type="scientific">Zootermopsis nevadensis</name>
    <name type="common">Dampwood termite</name>
    <dbReference type="NCBI Taxonomy" id="136037"/>
    <lineage>
        <taxon>Eukaryota</taxon>
        <taxon>Metazoa</taxon>
        <taxon>Ecdysozoa</taxon>
        <taxon>Arthropoda</taxon>
        <taxon>Hexapoda</taxon>
        <taxon>Insecta</taxon>
        <taxon>Pterygota</taxon>
        <taxon>Neoptera</taxon>
        <taxon>Polyneoptera</taxon>
        <taxon>Dictyoptera</taxon>
        <taxon>Blattodea</taxon>
        <taxon>Blattoidea</taxon>
        <taxon>Termitoidae</taxon>
        <taxon>Termopsidae</taxon>
        <taxon>Zootermopsis</taxon>
    </lineage>
</organism>
<dbReference type="Gene3D" id="3.90.79.10">
    <property type="entry name" value="Nucleoside Triphosphate Pyrophosphohydrolase"/>
    <property type="match status" value="1"/>
</dbReference>
<keyword evidence="4" id="KW-0378">Hydrolase</keyword>
<dbReference type="SUPFAM" id="SSF55811">
    <property type="entry name" value="Nudix"/>
    <property type="match status" value="1"/>
</dbReference>
<name>A0A067QFQ3_ZOONE</name>
<evidence type="ECO:0000256" key="5">
    <source>
        <dbReference type="ARBA" id="ARBA00022842"/>
    </source>
</evidence>
<dbReference type="InterPro" id="IPR045121">
    <property type="entry name" value="CoAse"/>
</dbReference>
<sequence>MYTGFFILCKGKMIYFSISILPTHVWKQVMYIGHMRYWFIGSRLRVNNVRNINQGRTIPKEFILSKENRENCITKLKTMKPAWLYGMEPLKKAAVLVPLCEVNNELSFLYTLRSSDLKSYRGQVSFPGGVKDKTDENLEETALRETFEELGIQRTQIDVWGNGFFVGTRQKDMAVMPFIGYLGEVSMKRLILNRKEVESVFTMPLKQLINLDNCKSTQFRNGHVLPVFVGGEHRIWGMTAIITHFVLDALLPAGTYAHKLYYIAPLKIPSPETKKTKI</sequence>
<dbReference type="CDD" id="cd03426">
    <property type="entry name" value="NUDIX_CoAse_Nudt7"/>
    <property type="match status" value="1"/>
</dbReference>
<dbReference type="InterPro" id="IPR015797">
    <property type="entry name" value="NUDIX_hydrolase-like_dom_sf"/>
</dbReference>
<dbReference type="STRING" id="136037.A0A067QFQ3"/>
<dbReference type="GO" id="GO:0010945">
    <property type="term" value="F:coenzyme A diphosphatase activity"/>
    <property type="evidence" value="ECO:0007669"/>
    <property type="project" value="InterPro"/>
</dbReference>
<dbReference type="GO" id="GO:0046872">
    <property type="term" value="F:metal ion binding"/>
    <property type="evidence" value="ECO:0007669"/>
    <property type="project" value="UniProtKB-KW"/>
</dbReference>
<protein>
    <submittedName>
        <fullName evidence="8">Nucleoside diphosphate-linked moiety X motif 8, mitochondrial</fullName>
    </submittedName>
</protein>
<keyword evidence="6" id="KW-0464">Manganese</keyword>
<feature type="domain" description="Nudix hydrolase" evidence="7">
    <location>
        <begin position="89"/>
        <end position="230"/>
    </location>
</feature>
<dbReference type="Pfam" id="PF00293">
    <property type="entry name" value="NUDIX"/>
    <property type="match status" value="1"/>
</dbReference>
<evidence type="ECO:0000256" key="4">
    <source>
        <dbReference type="ARBA" id="ARBA00022801"/>
    </source>
</evidence>
<comment type="cofactor">
    <cofactor evidence="1">
        <name>Mn(2+)</name>
        <dbReference type="ChEBI" id="CHEBI:29035"/>
    </cofactor>
</comment>